<evidence type="ECO:0000313" key="3">
    <source>
        <dbReference type="Proteomes" id="UP001629113"/>
    </source>
</evidence>
<evidence type="ECO:0000256" key="1">
    <source>
        <dbReference type="SAM" id="Phobius"/>
    </source>
</evidence>
<keyword evidence="1" id="KW-0472">Membrane</keyword>
<evidence type="ECO:0000313" key="2">
    <source>
        <dbReference type="EMBL" id="KAL3417389.1"/>
    </source>
</evidence>
<comment type="caution">
    <text evidence="2">The sequence shown here is derived from an EMBL/GenBank/DDBJ whole genome shotgun (WGS) entry which is preliminary data.</text>
</comment>
<feature type="transmembrane region" description="Helical" evidence="1">
    <location>
        <begin position="309"/>
        <end position="334"/>
    </location>
</feature>
<gene>
    <name evidence="2" type="ORF">PVAG01_11389</name>
</gene>
<accession>A0ABR4P257</accession>
<sequence>MLRDRIGSEYISNLPDGMPHNQDLSVQNDDMKTNCQLEKRTKLQSVNDKIRNRAKRALSLGGLEDLSNRDAHNAALQEINESPAFNSTKFLHDKNLGTSSRMERAISKIQGTMEILTSPKESIKAQVTRSAAGKLAKSRPHLSRQADLDFLHAHDSLSKIERSGTASDDEDDAARRAGDIHAIQKKIDDLEGKRESMRVAWMTGRHVQRVQVVQKEPDPFPDEGYFEKLDDCGAVKFQWPRWLAVKLLHHSHHFTAQYIDDFEELPFNIDAFRRYMERLIIVSAPFQTFISEVRGIYRWESPVSTIKWMLLYVFLWKISHIMTFAYGSVIYMAVKNYYYPSSVQSLRDGIQRSLDRGATAFKIGELMDKHGNNDWLEPLMDDLGPYIQLQVADLASILEICYNFYQFESPFASACTLFLFGSIFLVCLVTSAEFSLKIFWFIVGLTFFVCWPISSLYPKYRLLVSPIRWVFWGVPTHAEWSFAYLQRRAMLAQEALATEAIDNSDAESFETASTSPCPLPAITSKKDLISFGCTYHHQPGRLILSNTGLRFQASSLLSALKTSNRVSFEFPFPALVEMTKQNSSLNMVAGIKKLELRFWVPVPASGHKNEVGDEGKEVRILLGNMRERDKAFNAIIGFSGLRWQALQERRKVEGKSKGEKGENAEDA</sequence>
<evidence type="ECO:0008006" key="4">
    <source>
        <dbReference type="Google" id="ProtNLM"/>
    </source>
</evidence>
<reference evidence="2 3" key="1">
    <citation type="submission" date="2024-06" db="EMBL/GenBank/DDBJ databases">
        <title>Complete genome of Phlyctema vagabunda strain 19-DSS-EL-015.</title>
        <authorList>
            <person name="Fiorenzani C."/>
        </authorList>
    </citation>
    <scope>NUCLEOTIDE SEQUENCE [LARGE SCALE GENOMIC DNA]</scope>
    <source>
        <strain evidence="2 3">19-DSS-EL-015</strain>
    </source>
</reference>
<proteinExistence type="predicted"/>
<dbReference type="Proteomes" id="UP001629113">
    <property type="component" value="Unassembled WGS sequence"/>
</dbReference>
<protein>
    <recommendedName>
        <fullName evidence="4">GRAM domain-containing protein</fullName>
    </recommendedName>
</protein>
<keyword evidence="1" id="KW-0812">Transmembrane</keyword>
<keyword evidence="3" id="KW-1185">Reference proteome</keyword>
<keyword evidence="1" id="KW-1133">Transmembrane helix</keyword>
<name>A0ABR4P257_9HELO</name>
<dbReference type="EMBL" id="JBFCZG010000011">
    <property type="protein sequence ID" value="KAL3417389.1"/>
    <property type="molecule type" value="Genomic_DNA"/>
</dbReference>
<dbReference type="InterPro" id="IPR037847">
    <property type="entry name" value="GRAMDC4"/>
</dbReference>
<dbReference type="PANTHER" id="PTHR37402">
    <property type="entry name" value="GRAM DOMAIN-CONTAINING PROTEIN 4"/>
    <property type="match status" value="1"/>
</dbReference>
<feature type="transmembrane region" description="Helical" evidence="1">
    <location>
        <begin position="438"/>
        <end position="458"/>
    </location>
</feature>
<dbReference type="PANTHER" id="PTHR37402:SF1">
    <property type="entry name" value="GRAM DOMAIN-CONTAINING PROTEIN 4"/>
    <property type="match status" value="1"/>
</dbReference>
<feature type="transmembrane region" description="Helical" evidence="1">
    <location>
        <begin position="411"/>
        <end position="432"/>
    </location>
</feature>
<organism evidence="2 3">
    <name type="scientific">Phlyctema vagabunda</name>
    <dbReference type="NCBI Taxonomy" id="108571"/>
    <lineage>
        <taxon>Eukaryota</taxon>
        <taxon>Fungi</taxon>
        <taxon>Dikarya</taxon>
        <taxon>Ascomycota</taxon>
        <taxon>Pezizomycotina</taxon>
        <taxon>Leotiomycetes</taxon>
        <taxon>Helotiales</taxon>
        <taxon>Dermateaceae</taxon>
        <taxon>Phlyctema</taxon>
    </lineage>
</organism>